<comment type="function">
    <text evidence="1">Part of the ABC transporter complex LptBFG involved in the translocation of lipopolysaccharide (LPS) from the inner membrane to the outer membrane.</text>
</comment>
<accession>A0A1M5X8K0</accession>
<evidence type="ECO:0000256" key="5">
    <source>
        <dbReference type="ARBA" id="ARBA00022692"/>
    </source>
</evidence>
<keyword evidence="6 9" id="KW-1133">Transmembrane helix</keyword>
<feature type="transmembrane region" description="Helical" evidence="9">
    <location>
        <begin position="298"/>
        <end position="316"/>
    </location>
</feature>
<evidence type="ECO:0000256" key="9">
    <source>
        <dbReference type="SAM" id="Phobius"/>
    </source>
</evidence>
<evidence type="ECO:0000256" key="7">
    <source>
        <dbReference type="ARBA" id="ARBA00023136"/>
    </source>
</evidence>
<dbReference type="AlphaFoldDB" id="A0A1M5X8K0"/>
<dbReference type="GO" id="GO:0043190">
    <property type="term" value="C:ATP-binding cassette (ABC) transporter complex"/>
    <property type="evidence" value="ECO:0007669"/>
    <property type="project" value="InterPro"/>
</dbReference>
<proteinExistence type="inferred from homology"/>
<dbReference type="STRING" id="299255.SAMN02745129_3333"/>
<comment type="subcellular location">
    <subcellularLocation>
        <location evidence="2">Cell membrane</location>
        <topology evidence="2">Multi-pass membrane protein</topology>
    </subcellularLocation>
</comment>
<comment type="similarity">
    <text evidence="3">Belongs to the LptF/LptG family.</text>
</comment>
<feature type="transmembrane region" description="Helical" evidence="9">
    <location>
        <begin position="65"/>
        <end position="84"/>
    </location>
</feature>
<dbReference type="OrthoDB" id="9776227at2"/>
<dbReference type="NCBIfam" id="TIGR04408">
    <property type="entry name" value="LptG_lptG"/>
    <property type="match status" value="1"/>
</dbReference>
<dbReference type="PANTHER" id="PTHR33529">
    <property type="entry name" value="SLR0882 PROTEIN-RELATED"/>
    <property type="match status" value="1"/>
</dbReference>
<evidence type="ECO:0000256" key="6">
    <source>
        <dbReference type="ARBA" id="ARBA00022989"/>
    </source>
</evidence>
<keyword evidence="4" id="KW-1003">Cell membrane</keyword>
<reference evidence="10 11" key="1">
    <citation type="submission" date="2016-11" db="EMBL/GenBank/DDBJ databases">
        <authorList>
            <person name="Jaros S."/>
            <person name="Januszkiewicz K."/>
            <person name="Wedrychowicz H."/>
        </authorList>
    </citation>
    <scope>NUCLEOTIDE SEQUENCE [LARGE SCALE GENOMIC DNA]</scope>
    <source>
        <strain evidence="10 11">DSM 16917</strain>
    </source>
</reference>
<evidence type="ECO:0000313" key="10">
    <source>
        <dbReference type="EMBL" id="SHH96167.1"/>
    </source>
</evidence>
<feature type="transmembrane region" description="Helical" evidence="9">
    <location>
        <begin position="328"/>
        <end position="351"/>
    </location>
</feature>
<dbReference type="GO" id="GO:0055085">
    <property type="term" value="P:transmembrane transport"/>
    <property type="evidence" value="ECO:0007669"/>
    <property type="project" value="InterPro"/>
</dbReference>
<name>A0A1M5X8K0_9GAMM</name>
<evidence type="ECO:0000256" key="4">
    <source>
        <dbReference type="ARBA" id="ARBA00022475"/>
    </source>
</evidence>
<evidence type="ECO:0000256" key="2">
    <source>
        <dbReference type="ARBA" id="ARBA00004651"/>
    </source>
</evidence>
<gene>
    <name evidence="10" type="ORF">SAMN02745129_3333</name>
</gene>
<feature type="transmembrane region" description="Helical" evidence="9">
    <location>
        <begin position="39"/>
        <end position="58"/>
    </location>
</feature>
<dbReference type="EMBL" id="FQXG01000005">
    <property type="protein sequence ID" value="SHH96167.1"/>
    <property type="molecule type" value="Genomic_DNA"/>
</dbReference>
<feature type="transmembrane region" description="Helical" evidence="9">
    <location>
        <begin position="104"/>
        <end position="123"/>
    </location>
</feature>
<keyword evidence="7 9" id="KW-0472">Membrane</keyword>
<protein>
    <submittedName>
        <fullName evidence="10">Lipopolysaccharide export system permease protein</fullName>
    </submittedName>
</protein>
<dbReference type="InterPro" id="IPR030923">
    <property type="entry name" value="LptG"/>
</dbReference>
<evidence type="ECO:0000256" key="1">
    <source>
        <dbReference type="ARBA" id="ARBA00002265"/>
    </source>
</evidence>
<evidence type="ECO:0000256" key="8">
    <source>
        <dbReference type="ARBA" id="ARBA00026081"/>
    </source>
</evidence>
<dbReference type="PANTHER" id="PTHR33529:SF2">
    <property type="entry name" value="LIPOPOLYSACCHARIDE EXPORT SYSTEM PERMEASE PROTEIN LPTG"/>
    <property type="match status" value="1"/>
</dbReference>
<dbReference type="Pfam" id="PF03739">
    <property type="entry name" value="LptF_LptG"/>
    <property type="match status" value="1"/>
</dbReference>
<evidence type="ECO:0000313" key="11">
    <source>
        <dbReference type="Proteomes" id="UP000184268"/>
    </source>
</evidence>
<keyword evidence="5 9" id="KW-0812">Transmembrane</keyword>
<sequence length="354" mass="39343">MIRILDMYISRTIISTSALCLLVLTGLSGLIKFVDQLRLVGRGDFTTWDVVLYVLFLVPRDIEMFFPIAAMLGSLIGMGMLASSSELVVMQAAGLSRLNIASSVMKTAVPLMVMAMLIGEYVAPVAEQTAREMRAQKTSGGSLISARNGTWAKDGDLFVNITEVRDAENLNGVTIYDFDEGNRLRHVTQAERAAFDGRAWRLVDVTKTRLTDEWVETHKEEQDRWQSTLTPDKLQVVTVKPESLSIQGLMGYLDYLEANRQDTTRYELALWRKVAQPVTVGVMMMLGLSFIFGPLRTVTMGARVLLGVVTGFTFYLTNEIFGPMSLVMGLPTFLGAFLPSILFALAAYVLLQRR</sequence>
<keyword evidence="11" id="KW-1185">Reference proteome</keyword>
<evidence type="ECO:0000256" key="3">
    <source>
        <dbReference type="ARBA" id="ARBA00007725"/>
    </source>
</evidence>
<comment type="subunit">
    <text evidence="8">Component of the lipopolysaccharide transport and assembly complex. The LptBFG transporter is composed of two ATP-binding proteins (LptB) and two transmembrane proteins (LptF and LptG).</text>
</comment>
<dbReference type="InterPro" id="IPR005495">
    <property type="entry name" value="LptG/LptF_permease"/>
</dbReference>
<organism evidence="10 11">
    <name type="scientific">Ferrimonas marina</name>
    <dbReference type="NCBI Taxonomy" id="299255"/>
    <lineage>
        <taxon>Bacteria</taxon>
        <taxon>Pseudomonadati</taxon>
        <taxon>Pseudomonadota</taxon>
        <taxon>Gammaproteobacteria</taxon>
        <taxon>Alteromonadales</taxon>
        <taxon>Ferrimonadaceae</taxon>
        <taxon>Ferrimonas</taxon>
    </lineage>
</organism>
<dbReference type="GO" id="GO:0015920">
    <property type="term" value="P:lipopolysaccharide transport"/>
    <property type="evidence" value="ECO:0007669"/>
    <property type="project" value="TreeGrafter"/>
</dbReference>
<dbReference type="Proteomes" id="UP000184268">
    <property type="component" value="Unassembled WGS sequence"/>
</dbReference>